<proteinExistence type="predicted"/>
<dbReference type="PANTHER" id="PTHR43139:SF61">
    <property type="entry name" value="ALPHA_BETA-HYDROLASES SUPERFAMILY PROTEIN"/>
    <property type="match status" value="1"/>
</dbReference>
<dbReference type="PANTHER" id="PTHR43139">
    <property type="entry name" value="SI:DKEY-122A22.2"/>
    <property type="match status" value="1"/>
</dbReference>
<dbReference type="OrthoDB" id="6431331at2759"/>
<accession>A0A9E7FLN7</accession>
<dbReference type="InterPro" id="IPR029058">
    <property type="entry name" value="AB_hydrolase_fold"/>
</dbReference>
<dbReference type="EMBL" id="CP097506">
    <property type="protein sequence ID" value="URD98048.1"/>
    <property type="molecule type" value="Genomic_DNA"/>
</dbReference>
<name>A0A9E7FLN7_9LILI</name>
<reference evidence="3" key="1">
    <citation type="submission" date="2022-05" db="EMBL/GenBank/DDBJ databases">
        <title>The Musa troglodytarum L. genome provides insights into the mechanism of non-climacteric behaviour and enrichment of carotenoids.</title>
        <authorList>
            <person name="Wang J."/>
        </authorList>
    </citation>
    <scope>NUCLEOTIDE SEQUENCE</scope>
    <source>
        <tissue evidence="3">Leaf</tissue>
    </source>
</reference>
<gene>
    <name evidence="3" type="ORF">MUK42_31950</name>
</gene>
<evidence type="ECO:0000313" key="3">
    <source>
        <dbReference type="EMBL" id="URD98048.1"/>
    </source>
</evidence>
<dbReference type="SUPFAM" id="SSF53474">
    <property type="entry name" value="alpha/beta-Hydrolases"/>
    <property type="match status" value="2"/>
</dbReference>
<feature type="region of interest" description="Disordered" evidence="1">
    <location>
        <begin position="559"/>
        <end position="587"/>
    </location>
</feature>
<feature type="domain" description="AB hydrolase-1" evidence="2">
    <location>
        <begin position="384"/>
        <end position="491"/>
    </location>
</feature>
<dbReference type="InterPro" id="IPR052370">
    <property type="entry name" value="Meta-cleavage_hydrolase"/>
</dbReference>
<evidence type="ECO:0000313" key="4">
    <source>
        <dbReference type="Proteomes" id="UP001055439"/>
    </source>
</evidence>
<keyword evidence="4" id="KW-1185">Reference proteome</keyword>
<dbReference type="Proteomes" id="UP001055439">
    <property type="component" value="Chromosome 4"/>
</dbReference>
<dbReference type="AlphaFoldDB" id="A0A9E7FLN7"/>
<organism evidence="3 4">
    <name type="scientific">Musa troglodytarum</name>
    <name type="common">fe'i banana</name>
    <dbReference type="NCBI Taxonomy" id="320322"/>
    <lineage>
        <taxon>Eukaryota</taxon>
        <taxon>Viridiplantae</taxon>
        <taxon>Streptophyta</taxon>
        <taxon>Embryophyta</taxon>
        <taxon>Tracheophyta</taxon>
        <taxon>Spermatophyta</taxon>
        <taxon>Magnoliopsida</taxon>
        <taxon>Liliopsida</taxon>
        <taxon>Zingiberales</taxon>
        <taxon>Musaceae</taxon>
        <taxon>Musa</taxon>
    </lineage>
</organism>
<dbReference type="GO" id="GO:0016787">
    <property type="term" value="F:hydrolase activity"/>
    <property type="evidence" value="ECO:0007669"/>
    <property type="project" value="UniProtKB-KW"/>
</dbReference>
<evidence type="ECO:0000256" key="1">
    <source>
        <dbReference type="SAM" id="MobiDB-lite"/>
    </source>
</evidence>
<dbReference type="PRINTS" id="PR00111">
    <property type="entry name" value="ABHYDROLASE"/>
</dbReference>
<protein>
    <submittedName>
        <fullName evidence="3">Alpha/beta hydrolase fold</fullName>
    </submittedName>
</protein>
<feature type="compositionally biased region" description="Basic and acidic residues" evidence="1">
    <location>
        <begin position="565"/>
        <end position="578"/>
    </location>
</feature>
<dbReference type="Gene3D" id="3.40.50.1820">
    <property type="entry name" value="alpha/beta hydrolase"/>
    <property type="match status" value="2"/>
</dbReference>
<dbReference type="Pfam" id="PF00561">
    <property type="entry name" value="Abhydrolase_1"/>
    <property type="match status" value="2"/>
</dbReference>
<feature type="domain" description="AB hydrolase-1" evidence="2">
    <location>
        <begin position="63"/>
        <end position="295"/>
    </location>
</feature>
<dbReference type="InterPro" id="IPR000073">
    <property type="entry name" value="AB_hydrolase_1"/>
</dbReference>
<keyword evidence="3" id="KW-0378">Hydrolase</keyword>
<evidence type="ECO:0000259" key="2">
    <source>
        <dbReference type="Pfam" id="PF00561"/>
    </source>
</evidence>
<sequence>MVNWVEAQKPLLHWLVRRAGLRQQTVELDPGTVISFWVPKANVTTKKKSSVCNSRKEEKNKAAVVLVHGFATDGIVTWQFQVGSLADRFDVYVPDLFFFGGSATNDPDRSPTFQADCLAAALGRLGVQRCTVVGFSYGGVVSFKMAERWPDLVRYLVVSGSTFAMTDSLSSATHQRLGVSSSAELLLPESVEGLKALLSAATYKKLWLPDCLLKDFLEVMFTNKKERAEMLEALVISSQEASVPHLQQERILLLWGENDKIFNLEHAKNIKEQLGEKATLKIIKKSGHLVHLERPCVYNKCLKEFLVLVHPEETGHDTVAEMMNWVEVYKTLLHWLARRAGLRQQTVELESGTIMNFWVPKANVITTKKGSACNSREKEEKKKPAVVLVHGFGMDGIMTWQFQVGSLVDRYDVYVPDLLFFGGSATDAPDRSPAYQADCLAAALGRLRVRRCTVVGFSYGGVVSFKLAERWPDLVSSLVVSGATFAMTDSLSSTSGSASRRWPSCSSQCLSRESRHFFLRQLIESSGSQTAFTGTSLRKERAEMLEALAISSQEAKCPSLQQETIGREGHPENHRESRPPCSPGETLRLQQVFEGVPYAHPS</sequence>